<dbReference type="PATRIC" id="fig|1449976.3.peg.2919"/>
<proteinExistence type="predicted"/>
<evidence type="ECO:0000256" key="2">
    <source>
        <dbReference type="ARBA" id="ARBA00022741"/>
    </source>
</evidence>
<dbReference type="InterPro" id="IPR051782">
    <property type="entry name" value="ABC_Transporter_VariousFunc"/>
</dbReference>
<dbReference type="AlphaFoldDB" id="W5WDK3"/>
<evidence type="ECO:0000259" key="4">
    <source>
        <dbReference type="PROSITE" id="PS50893"/>
    </source>
</evidence>
<evidence type="ECO:0000313" key="6">
    <source>
        <dbReference type="Proteomes" id="UP000019225"/>
    </source>
</evidence>
<gene>
    <name evidence="5" type="ORF">KALB_2906</name>
</gene>
<dbReference type="InterPro" id="IPR003439">
    <property type="entry name" value="ABC_transporter-like_ATP-bd"/>
</dbReference>
<dbReference type="GO" id="GO:0016887">
    <property type="term" value="F:ATP hydrolysis activity"/>
    <property type="evidence" value="ECO:0007669"/>
    <property type="project" value="InterPro"/>
</dbReference>
<organism evidence="5 6">
    <name type="scientific">Kutzneria albida DSM 43870</name>
    <dbReference type="NCBI Taxonomy" id="1449976"/>
    <lineage>
        <taxon>Bacteria</taxon>
        <taxon>Bacillati</taxon>
        <taxon>Actinomycetota</taxon>
        <taxon>Actinomycetes</taxon>
        <taxon>Pseudonocardiales</taxon>
        <taxon>Pseudonocardiaceae</taxon>
        <taxon>Kutzneria</taxon>
    </lineage>
</organism>
<protein>
    <submittedName>
        <fullName evidence="5">ABC transporter related protein</fullName>
    </submittedName>
</protein>
<dbReference type="SMART" id="SM00382">
    <property type="entry name" value="AAA"/>
    <property type="match status" value="1"/>
</dbReference>
<dbReference type="STRING" id="1449976.KALB_2906"/>
<dbReference type="HOGENOM" id="CLU_000604_1_2_11"/>
<dbReference type="InterPro" id="IPR003593">
    <property type="entry name" value="AAA+_ATPase"/>
</dbReference>
<name>W5WDK3_9PSEU</name>
<dbReference type="PANTHER" id="PTHR42939">
    <property type="entry name" value="ABC TRANSPORTER ATP-BINDING PROTEIN ALBC-RELATED"/>
    <property type="match status" value="1"/>
</dbReference>
<dbReference type="GO" id="GO:0005524">
    <property type="term" value="F:ATP binding"/>
    <property type="evidence" value="ECO:0007669"/>
    <property type="project" value="UniProtKB-KW"/>
</dbReference>
<keyword evidence="2" id="KW-0547">Nucleotide-binding</keyword>
<reference evidence="5 6" key="1">
    <citation type="journal article" date="2014" name="BMC Genomics">
        <title>Complete genome sequence of producer of the glycopeptide antibiotic Aculeximycin Kutzneria albida DSM 43870T, a representative of minor genus of Pseudonocardiaceae.</title>
        <authorList>
            <person name="Rebets Y."/>
            <person name="Tokovenko B."/>
            <person name="Lushchyk I."/>
            <person name="Ruckert C."/>
            <person name="Zaburannyi N."/>
            <person name="Bechthold A."/>
            <person name="Kalinowski J."/>
            <person name="Luzhetskyy A."/>
        </authorList>
    </citation>
    <scope>NUCLEOTIDE SEQUENCE [LARGE SCALE GENOMIC DNA]</scope>
    <source>
        <strain evidence="5">DSM 43870</strain>
    </source>
</reference>
<feature type="domain" description="ABC transporter" evidence="4">
    <location>
        <begin position="5"/>
        <end position="228"/>
    </location>
</feature>
<dbReference type="eggNOG" id="COG1131">
    <property type="taxonomic scope" value="Bacteria"/>
</dbReference>
<keyword evidence="6" id="KW-1185">Reference proteome</keyword>
<keyword evidence="3" id="KW-0067">ATP-binding</keyword>
<dbReference type="EMBL" id="CP007155">
    <property type="protein sequence ID" value="AHH96274.1"/>
    <property type="molecule type" value="Genomic_DNA"/>
</dbReference>
<dbReference type="Proteomes" id="UP000019225">
    <property type="component" value="Chromosome"/>
</dbReference>
<dbReference type="SUPFAM" id="SSF52540">
    <property type="entry name" value="P-loop containing nucleoside triphosphate hydrolases"/>
    <property type="match status" value="1"/>
</dbReference>
<evidence type="ECO:0000313" key="5">
    <source>
        <dbReference type="EMBL" id="AHH96274.1"/>
    </source>
</evidence>
<dbReference type="KEGG" id="kal:KALB_2906"/>
<dbReference type="OrthoDB" id="9804819at2"/>
<dbReference type="InterPro" id="IPR027417">
    <property type="entry name" value="P-loop_NTPase"/>
</dbReference>
<sequence length="279" mass="29736">MDSALSAHRLVKSYRGKRALDGCEFAVPEGAVTALVGPNGAGKSTLLALAAGLLKPSGGELRVFGEPPTGRTHPRVGYLAQNRPLYGRLTVAETLRLGRAFNQRWAQRRAVQVLDQAEVPLDARVHTLSEGARTQVGIALALGREPDLLLLDEPLSALDPLARDETLRLLMGEVADRGMTLVMSSHLLSDLHDVCDHLVLLIGGAVRLTGPIEDLLAEHRVLVGPASRAASVDGVVQASSTERQATLLVRGESVPEGWAGEQPTLEALVLGYLRAARAR</sequence>
<accession>W5WDK3</accession>
<keyword evidence="1" id="KW-0813">Transport</keyword>
<evidence type="ECO:0000256" key="1">
    <source>
        <dbReference type="ARBA" id="ARBA00022448"/>
    </source>
</evidence>
<evidence type="ECO:0000256" key="3">
    <source>
        <dbReference type="ARBA" id="ARBA00022840"/>
    </source>
</evidence>
<dbReference type="Pfam" id="PF00005">
    <property type="entry name" value="ABC_tran"/>
    <property type="match status" value="1"/>
</dbReference>
<dbReference type="PANTHER" id="PTHR42939:SF1">
    <property type="entry name" value="ABC TRANSPORTER ATP-BINDING PROTEIN ALBC-RELATED"/>
    <property type="match status" value="1"/>
</dbReference>
<dbReference type="PROSITE" id="PS50893">
    <property type="entry name" value="ABC_TRANSPORTER_2"/>
    <property type="match status" value="1"/>
</dbReference>
<dbReference type="Gene3D" id="3.40.50.300">
    <property type="entry name" value="P-loop containing nucleotide triphosphate hydrolases"/>
    <property type="match status" value="1"/>
</dbReference>
<dbReference type="RefSeq" id="WP_042220353.1">
    <property type="nucleotide sequence ID" value="NZ_CP007155.1"/>
</dbReference>